<comment type="subcellular location">
    <subcellularLocation>
        <location evidence="1">Cytoplasm</location>
    </subcellularLocation>
</comment>
<keyword evidence="10" id="KW-1185">Reference proteome</keyword>
<organism evidence="9 10">
    <name type="scientific">Caenorhabditis angaria</name>
    <dbReference type="NCBI Taxonomy" id="860376"/>
    <lineage>
        <taxon>Eukaryota</taxon>
        <taxon>Metazoa</taxon>
        <taxon>Ecdysozoa</taxon>
        <taxon>Nematoda</taxon>
        <taxon>Chromadorea</taxon>
        <taxon>Rhabditida</taxon>
        <taxon>Rhabditina</taxon>
        <taxon>Rhabditomorpha</taxon>
        <taxon>Rhabditoidea</taxon>
        <taxon>Rhabditidae</taxon>
        <taxon>Peloderinae</taxon>
        <taxon>Caenorhabditis</taxon>
    </lineage>
</organism>
<evidence type="ECO:0000259" key="8">
    <source>
        <dbReference type="PROSITE" id="PS51867"/>
    </source>
</evidence>
<accession>A0A9P1I6T5</accession>
<keyword evidence="3" id="KW-0479">Metal-binding</keyword>
<evidence type="ECO:0000313" key="10">
    <source>
        <dbReference type="Proteomes" id="UP001152747"/>
    </source>
</evidence>
<evidence type="ECO:0000256" key="6">
    <source>
        <dbReference type="PROSITE-ProRule" id="PRU01215"/>
    </source>
</evidence>
<dbReference type="InterPro" id="IPR006595">
    <property type="entry name" value="CTLH_C"/>
</dbReference>
<feature type="zinc finger region" description="RING-Gid-type" evidence="6">
    <location>
        <begin position="323"/>
        <end position="390"/>
    </location>
</feature>
<dbReference type="PROSITE" id="PS50897">
    <property type="entry name" value="CTLH"/>
    <property type="match status" value="1"/>
</dbReference>
<feature type="domain" description="RING-Gid-type" evidence="8">
    <location>
        <begin position="323"/>
        <end position="390"/>
    </location>
</feature>
<dbReference type="Pfam" id="PF10607">
    <property type="entry name" value="CTLH"/>
    <property type="match status" value="1"/>
</dbReference>
<dbReference type="PANTHER" id="PTHR12170:SF2">
    <property type="entry name" value="E3 UBIQUITIN-PROTEIN TRANSFERASE MAEA"/>
    <property type="match status" value="1"/>
</dbReference>
<dbReference type="GO" id="GO:0061630">
    <property type="term" value="F:ubiquitin protein ligase activity"/>
    <property type="evidence" value="ECO:0007669"/>
    <property type="project" value="InterPro"/>
</dbReference>
<dbReference type="SMART" id="SM00668">
    <property type="entry name" value="CTLH"/>
    <property type="match status" value="1"/>
</dbReference>
<dbReference type="GO" id="GO:0043161">
    <property type="term" value="P:proteasome-mediated ubiquitin-dependent protein catabolic process"/>
    <property type="evidence" value="ECO:0007669"/>
    <property type="project" value="InterPro"/>
</dbReference>
<dbReference type="Proteomes" id="UP001152747">
    <property type="component" value="Unassembled WGS sequence"/>
</dbReference>
<dbReference type="GO" id="GO:0034657">
    <property type="term" value="C:GID complex"/>
    <property type="evidence" value="ECO:0007669"/>
    <property type="project" value="TreeGrafter"/>
</dbReference>
<sequence>MVKSLDHASLEYSTFRVPYEELNRKYRNGHKNIEKVTTKIGKIGASIRQKLSESQEPIPVDSIKKAYNSLCQNVEEAEKVFGEASENGIRQMDKFLHRLNVLEQDESVDPDNDMLGDLKHNRLRAARYSIEYLLLCGHLETAKQMAKSFGLEKMVDSEVYEEWRMVETALLAGNTKPCLDWIDTHRSKLKRNDSQLEIVIRRQDIIDMVLAGKRVQAMEYVRKFITPFAKTLPSVDIKLIMSIIAIAPCLSEIPNSNSQIHNYEEFLSDDRWEKCVKTFQTEVYRTYQLTDQSAFSICLQAGIAAHKTPSCKCDPRPAKEVDCYVCNETVWRLADGLPNAHVTVSRILCSMTGEPCNETNIPYLLPSGHVYGQSAIDQLRRGDDVVCPETGSLVPIEECQRLFFL</sequence>
<dbReference type="SUPFAM" id="SSF57850">
    <property type="entry name" value="RING/U-box"/>
    <property type="match status" value="1"/>
</dbReference>
<dbReference type="PANTHER" id="PTHR12170">
    <property type="entry name" value="MACROPHAGE ERYTHROBLAST ATTACHER-RELATED"/>
    <property type="match status" value="1"/>
</dbReference>
<proteinExistence type="predicted"/>
<protein>
    <recommendedName>
        <fullName evidence="11">Macrophage erythroblast attacher</fullName>
    </recommendedName>
</protein>
<evidence type="ECO:0000256" key="3">
    <source>
        <dbReference type="ARBA" id="ARBA00022723"/>
    </source>
</evidence>
<keyword evidence="2" id="KW-0963">Cytoplasm</keyword>
<dbReference type="SMART" id="SM00757">
    <property type="entry name" value="CRA"/>
    <property type="match status" value="1"/>
</dbReference>
<comment type="caution">
    <text evidence="9">The sequence shown here is derived from an EMBL/GenBank/DDBJ whole genome shotgun (WGS) entry which is preliminary data.</text>
</comment>
<dbReference type="EMBL" id="CANHGI010000001">
    <property type="protein sequence ID" value="CAI5437829.1"/>
    <property type="molecule type" value="Genomic_DNA"/>
</dbReference>
<reference evidence="9" key="1">
    <citation type="submission" date="2022-11" db="EMBL/GenBank/DDBJ databases">
        <authorList>
            <person name="Kikuchi T."/>
        </authorList>
    </citation>
    <scope>NUCLEOTIDE SEQUENCE</scope>
    <source>
        <strain evidence="9">PS1010</strain>
    </source>
</reference>
<evidence type="ECO:0000259" key="7">
    <source>
        <dbReference type="PROSITE" id="PS50897"/>
    </source>
</evidence>
<evidence type="ECO:0008006" key="11">
    <source>
        <dbReference type="Google" id="ProtNLM"/>
    </source>
</evidence>
<dbReference type="AlphaFoldDB" id="A0A9P1I6T5"/>
<evidence type="ECO:0000256" key="5">
    <source>
        <dbReference type="ARBA" id="ARBA00022833"/>
    </source>
</evidence>
<dbReference type="GO" id="GO:0005634">
    <property type="term" value="C:nucleus"/>
    <property type="evidence" value="ECO:0007669"/>
    <property type="project" value="TreeGrafter"/>
</dbReference>
<evidence type="ECO:0000256" key="4">
    <source>
        <dbReference type="ARBA" id="ARBA00022771"/>
    </source>
</evidence>
<feature type="domain" description="CTLH" evidence="7">
    <location>
        <begin position="159"/>
        <end position="216"/>
    </location>
</feature>
<evidence type="ECO:0000256" key="2">
    <source>
        <dbReference type="ARBA" id="ARBA00022490"/>
    </source>
</evidence>
<evidence type="ECO:0000313" key="9">
    <source>
        <dbReference type="EMBL" id="CAI5437829.1"/>
    </source>
</evidence>
<evidence type="ECO:0000256" key="1">
    <source>
        <dbReference type="ARBA" id="ARBA00004496"/>
    </source>
</evidence>
<dbReference type="OrthoDB" id="1933455at2759"/>
<dbReference type="CDD" id="cd16659">
    <property type="entry name" value="RING-Ubox_Emp"/>
    <property type="match status" value="1"/>
</dbReference>
<dbReference type="GO" id="GO:0005737">
    <property type="term" value="C:cytoplasm"/>
    <property type="evidence" value="ECO:0007669"/>
    <property type="project" value="UniProtKB-SubCell"/>
</dbReference>
<dbReference type="InterPro" id="IPR045098">
    <property type="entry name" value="Fyv10_fam"/>
</dbReference>
<dbReference type="InterPro" id="IPR013144">
    <property type="entry name" value="CRA_dom"/>
</dbReference>
<gene>
    <name evidence="9" type="ORF">CAMP_LOCUS466</name>
</gene>
<dbReference type="InterPro" id="IPR024964">
    <property type="entry name" value="CTLH/CRA"/>
</dbReference>
<dbReference type="InterPro" id="IPR044063">
    <property type="entry name" value="ZF_RING_GID"/>
</dbReference>
<dbReference type="PROSITE" id="PS51867">
    <property type="entry name" value="ZF_RING_GID"/>
    <property type="match status" value="1"/>
</dbReference>
<dbReference type="GO" id="GO:0008270">
    <property type="term" value="F:zinc ion binding"/>
    <property type="evidence" value="ECO:0007669"/>
    <property type="project" value="UniProtKB-KW"/>
</dbReference>
<name>A0A9P1I6T5_9PELO</name>
<keyword evidence="5" id="KW-0862">Zinc</keyword>
<keyword evidence="4 6" id="KW-0863">Zinc-finger</keyword>